<organism evidence="3 4">
    <name type="scientific">Solilutibacter silvestris</name>
    <dbReference type="NCBI Taxonomy" id="1645665"/>
    <lineage>
        <taxon>Bacteria</taxon>
        <taxon>Pseudomonadati</taxon>
        <taxon>Pseudomonadota</taxon>
        <taxon>Gammaproteobacteria</taxon>
        <taxon>Lysobacterales</taxon>
        <taxon>Lysobacteraceae</taxon>
        <taxon>Solilutibacter</taxon>
    </lineage>
</organism>
<evidence type="ECO:0000313" key="3">
    <source>
        <dbReference type="EMBL" id="PNS09184.1"/>
    </source>
</evidence>
<evidence type="ECO:0000313" key="4">
    <source>
        <dbReference type="Proteomes" id="UP000236220"/>
    </source>
</evidence>
<reference evidence="3 4" key="1">
    <citation type="submission" date="2017-08" db="EMBL/GenBank/DDBJ databases">
        <title>Lysobacter sylvestris genome.</title>
        <authorList>
            <person name="Zhang D.-C."/>
            <person name="Albuquerque L."/>
            <person name="Franca L."/>
            <person name="Froufe H.J.C."/>
            <person name="Barroso C."/>
            <person name="Egas C."/>
            <person name="Da Costa M."/>
            <person name="Margesin R."/>
        </authorList>
    </citation>
    <scope>NUCLEOTIDE SEQUENCE [LARGE SCALE GENOMIC DNA]</scope>
    <source>
        <strain evidence="3 4">AM20-91</strain>
    </source>
</reference>
<feature type="signal peptide" evidence="2">
    <location>
        <begin position="1"/>
        <end position="21"/>
    </location>
</feature>
<evidence type="ECO:0000256" key="2">
    <source>
        <dbReference type="SAM" id="SignalP"/>
    </source>
</evidence>
<sequence>MKLSALLFAGLLAFGANVAFAQDAPAPAAAAPADAKPMAKHHHKKHHKHHRHHRHHHMAAAAKTDAGMDAPKDATPAK</sequence>
<evidence type="ECO:0000256" key="1">
    <source>
        <dbReference type="SAM" id="MobiDB-lite"/>
    </source>
</evidence>
<protein>
    <recommendedName>
        <fullName evidence="5">Signal peptidase</fullName>
    </recommendedName>
</protein>
<keyword evidence="4" id="KW-1185">Reference proteome</keyword>
<dbReference type="RefSeq" id="WP_103074263.1">
    <property type="nucleotide sequence ID" value="NZ_NPZB01000001.1"/>
</dbReference>
<feature type="compositionally biased region" description="Basic residues" evidence="1">
    <location>
        <begin position="38"/>
        <end position="58"/>
    </location>
</feature>
<gene>
    <name evidence="3" type="ORF">Lysil_0813</name>
</gene>
<dbReference type="Proteomes" id="UP000236220">
    <property type="component" value="Unassembled WGS sequence"/>
</dbReference>
<proteinExistence type="predicted"/>
<feature type="region of interest" description="Disordered" evidence="1">
    <location>
        <begin position="30"/>
        <end position="78"/>
    </location>
</feature>
<feature type="chain" id="PRO_5014443990" description="Signal peptidase" evidence="2">
    <location>
        <begin position="22"/>
        <end position="78"/>
    </location>
</feature>
<dbReference type="AlphaFoldDB" id="A0A2K1Q2C9"/>
<name>A0A2K1Q2C9_9GAMM</name>
<dbReference type="EMBL" id="NPZB01000001">
    <property type="protein sequence ID" value="PNS09184.1"/>
    <property type="molecule type" value="Genomic_DNA"/>
</dbReference>
<accession>A0A2K1Q2C9</accession>
<feature type="compositionally biased region" description="Low complexity" evidence="1">
    <location>
        <begin position="59"/>
        <end position="69"/>
    </location>
</feature>
<comment type="caution">
    <text evidence="3">The sequence shown here is derived from an EMBL/GenBank/DDBJ whole genome shotgun (WGS) entry which is preliminary data.</text>
</comment>
<keyword evidence="2" id="KW-0732">Signal</keyword>
<evidence type="ECO:0008006" key="5">
    <source>
        <dbReference type="Google" id="ProtNLM"/>
    </source>
</evidence>